<dbReference type="KEGG" id="mhu:Mhun_0198"/>
<dbReference type="InterPro" id="IPR029063">
    <property type="entry name" value="SAM-dependent_MTases_sf"/>
</dbReference>
<dbReference type="STRING" id="323259.Mhun_0198"/>
<dbReference type="RefSeq" id="WP_011447267.1">
    <property type="nucleotide sequence ID" value="NC_007796.1"/>
</dbReference>
<dbReference type="eggNOG" id="arCOG03534">
    <property type="taxonomic scope" value="Archaea"/>
</dbReference>
<keyword evidence="2" id="KW-0808">Transferase</keyword>
<dbReference type="EnsemblBacteria" id="ABD39972">
    <property type="protein sequence ID" value="ABD39972"/>
    <property type="gene ID" value="Mhun_0198"/>
</dbReference>
<evidence type="ECO:0000313" key="2">
    <source>
        <dbReference type="EMBL" id="ABD39972.1"/>
    </source>
</evidence>
<keyword evidence="3" id="KW-1185">Reference proteome</keyword>
<dbReference type="GeneID" id="25393418"/>
<dbReference type="AlphaFoldDB" id="Q2FPT3"/>
<dbReference type="SUPFAM" id="SSF53335">
    <property type="entry name" value="S-adenosyl-L-methionine-dependent methyltransferases"/>
    <property type="match status" value="1"/>
</dbReference>
<name>Q2FPT3_METHJ</name>
<dbReference type="Gene3D" id="3.40.50.150">
    <property type="entry name" value="Vaccinia Virus protein VP39"/>
    <property type="match status" value="1"/>
</dbReference>
<dbReference type="CDD" id="cd02440">
    <property type="entry name" value="AdoMet_MTases"/>
    <property type="match status" value="1"/>
</dbReference>
<dbReference type="GO" id="GO:0008757">
    <property type="term" value="F:S-adenosylmethionine-dependent methyltransferase activity"/>
    <property type="evidence" value="ECO:0007669"/>
    <property type="project" value="InterPro"/>
</dbReference>
<gene>
    <name evidence="2" type="ordered locus">Mhun_0198</name>
</gene>
<dbReference type="Proteomes" id="UP000001941">
    <property type="component" value="Chromosome"/>
</dbReference>
<dbReference type="InterPro" id="IPR013216">
    <property type="entry name" value="Methyltransf_11"/>
</dbReference>
<dbReference type="PANTHER" id="PTHR43591:SF24">
    <property type="entry name" value="2-METHOXY-6-POLYPRENYL-1,4-BENZOQUINOL METHYLASE, MITOCHONDRIAL"/>
    <property type="match status" value="1"/>
</dbReference>
<organism evidence="2 3">
    <name type="scientific">Methanospirillum hungatei JF-1 (strain ATCC 27890 / DSM 864 / NBRC 100397 / JF-1)</name>
    <dbReference type="NCBI Taxonomy" id="323259"/>
    <lineage>
        <taxon>Archaea</taxon>
        <taxon>Methanobacteriati</taxon>
        <taxon>Methanobacteriota</taxon>
        <taxon>Stenosarchaea group</taxon>
        <taxon>Methanomicrobia</taxon>
        <taxon>Methanomicrobiales</taxon>
        <taxon>Methanospirillaceae</taxon>
        <taxon>Methanospirillum</taxon>
    </lineage>
</organism>
<sequence>MEISRENQDPVKKNVRIYWNERSKTFDQDVGHGADHHECQLWKNQLRTIIGDDKKDVLDFGTGTGMIAINLAELGHSVTGIDLCEEMLDIANRKAESKDLSIRFLLGDAENPEFPDRMFDVVICRHLLWTLPHPDVAIREWSRICRPGGVIIAIDGHQEPKDYFHHSDEKDESEKSDQEKLWEQTYSKEITMQLPNGDQLTIESLKELFTTNGLGDVQSKNLKDIAEYHQRLHSASDHERQHEVNIIWGTVQ</sequence>
<evidence type="ECO:0000313" key="3">
    <source>
        <dbReference type="Proteomes" id="UP000001941"/>
    </source>
</evidence>
<accession>Q2FPT3</accession>
<dbReference type="GO" id="GO:0032259">
    <property type="term" value="P:methylation"/>
    <property type="evidence" value="ECO:0007669"/>
    <property type="project" value="UniProtKB-KW"/>
</dbReference>
<protein>
    <submittedName>
        <fullName evidence="2">UbiE/COQ5 methyltransferase</fullName>
    </submittedName>
</protein>
<dbReference type="OrthoDB" id="147504at2157"/>
<keyword evidence="2" id="KW-0489">Methyltransferase</keyword>
<dbReference type="PANTHER" id="PTHR43591">
    <property type="entry name" value="METHYLTRANSFERASE"/>
    <property type="match status" value="1"/>
</dbReference>
<dbReference type="EMBL" id="CP000254">
    <property type="protein sequence ID" value="ABD39972.1"/>
    <property type="molecule type" value="Genomic_DNA"/>
</dbReference>
<evidence type="ECO:0000259" key="1">
    <source>
        <dbReference type="Pfam" id="PF08241"/>
    </source>
</evidence>
<proteinExistence type="predicted"/>
<feature type="domain" description="Methyltransferase type 11" evidence="1">
    <location>
        <begin position="58"/>
        <end position="152"/>
    </location>
</feature>
<dbReference type="Pfam" id="PF08241">
    <property type="entry name" value="Methyltransf_11"/>
    <property type="match status" value="1"/>
</dbReference>
<dbReference type="HOGENOM" id="CLU_037990_4_0_2"/>
<dbReference type="InParanoid" id="Q2FPT3"/>
<reference evidence="3" key="1">
    <citation type="journal article" date="2016" name="Stand. Genomic Sci.">
        <title>Complete genome sequence of Methanospirillum hungatei type strain JF1.</title>
        <authorList>
            <person name="Gunsalus R.P."/>
            <person name="Cook L.E."/>
            <person name="Crable B."/>
            <person name="Rohlin L."/>
            <person name="McDonald E."/>
            <person name="Mouttaki H."/>
            <person name="Sieber J.R."/>
            <person name="Poweleit N."/>
            <person name="Zhou H."/>
            <person name="Lapidus A.L."/>
            <person name="Daligault H.E."/>
            <person name="Land M."/>
            <person name="Gilna P."/>
            <person name="Ivanova N."/>
            <person name="Kyrpides N."/>
            <person name="Culley D.E."/>
            <person name="McInerney M.J."/>
        </authorList>
    </citation>
    <scope>NUCLEOTIDE SEQUENCE [LARGE SCALE GENOMIC DNA]</scope>
    <source>
        <strain evidence="3">ATCC 27890 / DSM 864 / NBRC 100397 / JF-1</strain>
    </source>
</reference>